<dbReference type="InterPro" id="IPR036465">
    <property type="entry name" value="vWFA_dom_sf"/>
</dbReference>
<sequence length="375" mass="42081">MSLIDRLSKARIALILDIPFFGALSFKLQNVIDNSIPTACTDGLCIRFNEDYCATLNDAELVGLLVEEIGHCAFEHLWRMGTRDKERWNVACDQVLWNMIAELSQTSRRVALSADCVIRSEYIGLSAEEIYHLLPQQRRNSPPRGEFTQPGSQPNGKDPQTNAEELRAEWVSNVQAIATAERMKKRGQLPGWLDTLVQSTLQPRIPWVEVLREFANVAARDDFSTARPNRRYLQSGFILPSLYSERVGPIIVAIDTSGSINMTILQEMLTELQSILDSGKPQSITLIDCDSRIHQIRDFTPGDNITDFKVKGGGGTSFRPVFTHIADEAQEPACLIYLTDMDGSFPQIEPHYPTLWISYGHPAQHAPFGRTIHVA</sequence>
<dbReference type="InterPro" id="IPR025154">
    <property type="entry name" value="Put_metallopeptidase_dom"/>
</dbReference>
<dbReference type="Pfam" id="PF09967">
    <property type="entry name" value="DUF2201"/>
    <property type="match status" value="1"/>
</dbReference>
<evidence type="ECO:0000259" key="3">
    <source>
        <dbReference type="Pfam" id="PF13203"/>
    </source>
</evidence>
<dbReference type="PANTHER" id="PTHR38730">
    <property type="entry name" value="SLL7028 PROTEIN"/>
    <property type="match status" value="1"/>
</dbReference>
<evidence type="ECO:0000313" key="4">
    <source>
        <dbReference type="EMBL" id="CAB4158522.1"/>
    </source>
</evidence>
<evidence type="ECO:0000313" key="5">
    <source>
        <dbReference type="EMBL" id="CAB5224406.1"/>
    </source>
</evidence>
<dbReference type="EMBL" id="LR796685">
    <property type="protein sequence ID" value="CAB4158522.1"/>
    <property type="molecule type" value="Genomic_DNA"/>
</dbReference>
<feature type="region of interest" description="Disordered" evidence="1">
    <location>
        <begin position="138"/>
        <end position="161"/>
    </location>
</feature>
<accession>A0A6J5NIH5</accession>
<organism evidence="4">
    <name type="scientific">uncultured Caudovirales phage</name>
    <dbReference type="NCBI Taxonomy" id="2100421"/>
    <lineage>
        <taxon>Viruses</taxon>
        <taxon>Duplodnaviria</taxon>
        <taxon>Heunggongvirae</taxon>
        <taxon>Uroviricota</taxon>
        <taxon>Caudoviricetes</taxon>
        <taxon>Peduoviridae</taxon>
        <taxon>Maltschvirus</taxon>
        <taxon>Maltschvirus maltsch</taxon>
    </lineage>
</organism>
<proteinExistence type="predicted"/>
<evidence type="ECO:0000259" key="2">
    <source>
        <dbReference type="Pfam" id="PF09967"/>
    </source>
</evidence>
<feature type="domain" description="VWA-like" evidence="2">
    <location>
        <begin position="250"/>
        <end position="374"/>
    </location>
</feature>
<dbReference type="SUPFAM" id="SSF53300">
    <property type="entry name" value="vWA-like"/>
    <property type="match status" value="1"/>
</dbReference>
<dbReference type="EMBL" id="LR798327">
    <property type="protein sequence ID" value="CAB5224406.1"/>
    <property type="molecule type" value="Genomic_DNA"/>
</dbReference>
<reference evidence="4" key="1">
    <citation type="submission" date="2020-04" db="EMBL/GenBank/DDBJ databases">
        <authorList>
            <person name="Chiriac C."/>
            <person name="Salcher M."/>
            <person name="Ghai R."/>
            <person name="Kavagutti S V."/>
        </authorList>
    </citation>
    <scope>NUCLEOTIDE SEQUENCE</scope>
</reference>
<protein>
    <submittedName>
        <fullName evidence="4">VWFA domain containing protein</fullName>
    </submittedName>
</protein>
<name>A0A6J5NIH5_9CAUD</name>
<dbReference type="Pfam" id="PF13203">
    <property type="entry name" value="DUF2201_N"/>
    <property type="match status" value="1"/>
</dbReference>
<gene>
    <name evidence="4" type="ORF">UFOVP705_10</name>
    <name evidence="5" type="ORF">UFOVP736_71</name>
</gene>
<feature type="domain" description="Putative metallopeptidase" evidence="3">
    <location>
        <begin position="6"/>
        <end position="242"/>
    </location>
</feature>
<feature type="compositionally biased region" description="Polar residues" evidence="1">
    <location>
        <begin position="149"/>
        <end position="161"/>
    </location>
</feature>
<evidence type="ECO:0000256" key="1">
    <source>
        <dbReference type="SAM" id="MobiDB-lite"/>
    </source>
</evidence>
<dbReference type="InterPro" id="IPR018698">
    <property type="entry name" value="VWA-like_dom"/>
</dbReference>
<dbReference type="PANTHER" id="PTHR38730:SF1">
    <property type="entry name" value="SLL7028 PROTEIN"/>
    <property type="match status" value="1"/>
</dbReference>